<evidence type="ECO:0000313" key="3">
    <source>
        <dbReference type="Proteomes" id="UP000054477"/>
    </source>
</evidence>
<evidence type="ECO:0000313" key="2">
    <source>
        <dbReference type="EMBL" id="KIJ96494.1"/>
    </source>
</evidence>
<protein>
    <submittedName>
        <fullName evidence="2">Uncharacterized protein</fullName>
    </submittedName>
</protein>
<feature type="region of interest" description="Disordered" evidence="1">
    <location>
        <begin position="171"/>
        <end position="199"/>
    </location>
</feature>
<organism evidence="2 3">
    <name type="scientific">Laccaria amethystina LaAM-08-1</name>
    <dbReference type="NCBI Taxonomy" id="1095629"/>
    <lineage>
        <taxon>Eukaryota</taxon>
        <taxon>Fungi</taxon>
        <taxon>Dikarya</taxon>
        <taxon>Basidiomycota</taxon>
        <taxon>Agaricomycotina</taxon>
        <taxon>Agaricomycetes</taxon>
        <taxon>Agaricomycetidae</taxon>
        <taxon>Agaricales</taxon>
        <taxon>Agaricineae</taxon>
        <taxon>Hydnangiaceae</taxon>
        <taxon>Laccaria</taxon>
    </lineage>
</organism>
<sequence>MGRSKVRKQKWFSFSKLREAFNAKGYDADDIIQTLRRYTREELRITQTTCSQPHAIENIQNKLEEEHSNIFEGDSGSELKSMVKRYIMRVHTNARTYSKARGRLIEDLSGDMPEDNDDEEESEVEFVDSAVTKNPSASKAPLRSRQTSLMPIVASPGQASAVVAITSNSNYMRTSEASSSRTNSQRRNTPRYAAPSRSSLTRNQGIDAVENFLNNCFPPMAHFLERFLSYGCRNAQLLRSVSTLPRDSIVRFIRSLPCLDGEAMSEMEVFLLTENFLNYSQ</sequence>
<evidence type="ECO:0000256" key="1">
    <source>
        <dbReference type="SAM" id="MobiDB-lite"/>
    </source>
</evidence>
<dbReference type="AlphaFoldDB" id="A0A0C9WKN9"/>
<name>A0A0C9WKN9_9AGAR</name>
<keyword evidence="3" id="KW-1185">Reference proteome</keyword>
<feature type="compositionally biased region" description="Low complexity" evidence="1">
    <location>
        <begin position="178"/>
        <end position="191"/>
    </location>
</feature>
<reference evidence="3" key="2">
    <citation type="submission" date="2015-01" db="EMBL/GenBank/DDBJ databases">
        <title>Evolutionary Origins and Diversification of the Mycorrhizal Mutualists.</title>
        <authorList>
            <consortium name="DOE Joint Genome Institute"/>
            <consortium name="Mycorrhizal Genomics Consortium"/>
            <person name="Kohler A."/>
            <person name="Kuo A."/>
            <person name="Nagy L.G."/>
            <person name="Floudas D."/>
            <person name="Copeland A."/>
            <person name="Barry K.W."/>
            <person name="Cichocki N."/>
            <person name="Veneault-Fourrey C."/>
            <person name="LaButti K."/>
            <person name="Lindquist E.A."/>
            <person name="Lipzen A."/>
            <person name="Lundell T."/>
            <person name="Morin E."/>
            <person name="Murat C."/>
            <person name="Riley R."/>
            <person name="Ohm R."/>
            <person name="Sun H."/>
            <person name="Tunlid A."/>
            <person name="Henrissat B."/>
            <person name="Grigoriev I.V."/>
            <person name="Hibbett D.S."/>
            <person name="Martin F."/>
        </authorList>
    </citation>
    <scope>NUCLEOTIDE SEQUENCE [LARGE SCALE GENOMIC DNA]</scope>
    <source>
        <strain evidence="3">LaAM-08-1</strain>
    </source>
</reference>
<dbReference type="HOGENOM" id="CLU_1073886_0_0_1"/>
<accession>A0A0C9WKN9</accession>
<dbReference type="OrthoDB" id="3062825at2759"/>
<reference evidence="2 3" key="1">
    <citation type="submission" date="2014-04" db="EMBL/GenBank/DDBJ databases">
        <authorList>
            <consortium name="DOE Joint Genome Institute"/>
            <person name="Kuo A."/>
            <person name="Kohler A."/>
            <person name="Nagy L.G."/>
            <person name="Floudas D."/>
            <person name="Copeland A."/>
            <person name="Barry K.W."/>
            <person name="Cichocki N."/>
            <person name="Veneault-Fourrey C."/>
            <person name="LaButti K."/>
            <person name="Lindquist E.A."/>
            <person name="Lipzen A."/>
            <person name="Lundell T."/>
            <person name="Morin E."/>
            <person name="Murat C."/>
            <person name="Sun H."/>
            <person name="Tunlid A."/>
            <person name="Henrissat B."/>
            <person name="Grigoriev I.V."/>
            <person name="Hibbett D.S."/>
            <person name="Martin F."/>
            <person name="Nordberg H.P."/>
            <person name="Cantor M.N."/>
            <person name="Hua S.X."/>
        </authorList>
    </citation>
    <scope>NUCLEOTIDE SEQUENCE [LARGE SCALE GENOMIC DNA]</scope>
    <source>
        <strain evidence="2 3">LaAM-08-1</strain>
    </source>
</reference>
<feature type="compositionally biased region" description="Acidic residues" evidence="1">
    <location>
        <begin position="108"/>
        <end position="126"/>
    </location>
</feature>
<feature type="region of interest" description="Disordered" evidence="1">
    <location>
        <begin position="108"/>
        <end position="143"/>
    </location>
</feature>
<gene>
    <name evidence="2" type="ORF">K443DRAFT_282981</name>
</gene>
<proteinExistence type="predicted"/>
<dbReference type="EMBL" id="KN838719">
    <property type="protein sequence ID" value="KIJ96494.1"/>
    <property type="molecule type" value="Genomic_DNA"/>
</dbReference>
<dbReference type="Proteomes" id="UP000054477">
    <property type="component" value="Unassembled WGS sequence"/>
</dbReference>